<gene>
    <name evidence="2" type="ORF">TIFTF001_000866</name>
</gene>
<evidence type="ECO:0000313" key="3">
    <source>
        <dbReference type="Proteomes" id="UP001187192"/>
    </source>
</evidence>
<keyword evidence="1" id="KW-0175">Coiled coil</keyword>
<reference evidence="2" key="1">
    <citation type="submission" date="2023-07" db="EMBL/GenBank/DDBJ databases">
        <title>draft genome sequence of fig (Ficus carica).</title>
        <authorList>
            <person name="Takahashi T."/>
            <person name="Nishimura K."/>
        </authorList>
    </citation>
    <scope>NUCLEOTIDE SEQUENCE</scope>
</reference>
<dbReference type="EMBL" id="BTGU01000001">
    <property type="protein sequence ID" value="GMN25240.1"/>
    <property type="molecule type" value="Genomic_DNA"/>
</dbReference>
<dbReference type="SUPFAM" id="SSF57997">
    <property type="entry name" value="Tropomyosin"/>
    <property type="match status" value="1"/>
</dbReference>
<dbReference type="Proteomes" id="UP001187192">
    <property type="component" value="Unassembled WGS sequence"/>
</dbReference>
<comment type="caution">
    <text evidence="2">The sequence shown here is derived from an EMBL/GenBank/DDBJ whole genome shotgun (WGS) entry which is preliminary data.</text>
</comment>
<protein>
    <submittedName>
        <fullName evidence="2">Uncharacterized protein</fullName>
    </submittedName>
</protein>
<organism evidence="2 3">
    <name type="scientific">Ficus carica</name>
    <name type="common">Common fig</name>
    <dbReference type="NCBI Taxonomy" id="3494"/>
    <lineage>
        <taxon>Eukaryota</taxon>
        <taxon>Viridiplantae</taxon>
        <taxon>Streptophyta</taxon>
        <taxon>Embryophyta</taxon>
        <taxon>Tracheophyta</taxon>
        <taxon>Spermatophyta</taxon>
        <taxon>Magnoliopsida</taxon>
        <taxon>eudicotyledons</taxon>
        <taxon>Gunneridae</taxon>
        <taxon>Pentapetalae</taxon>
        <taxon>rosids</taxon>
        <taxon>fabids</taxon>
        <taxon>Rosales</taxon>
        <taxon>Moraceae</taxon>
        <taxon>Ficeae</taxon>
        <taxon>Ficus</taxon>
    </lineage>
</organism>
<name>A0AA88CP00_FICCA</name>
<evidence type="ECO:0000313" key="2">
    <source>
        <dbReference type="EMBL" id="GMN25240.1"/>
    </source>
</evidence>
<feature type="coiled-coil region" evidence="1">
    <location>
        <begin position="109"/>
        <end position="150"/>
    </location>
</feature>
<feature type="coiled-coil region" evidence="1">
    <location>
        <begin position="229"/>
        <end position="333"/>
    </location>
</feature>
<evidence type="ECO:0000256" key="1">
    <source>
        <dbReference type="SAM" id="Coils"/>
    </source>
</evidence>
<accession>A0AA88CP00</accession>
<sequence length="611" mass="70116">MNLSKMLGELHSLASSEGRYLENHLESTQSSLRNQLEHLMERENEMRYKESQSESGIIDLEEKKLEVESLQSLIDKKCEELEVKQNLHNAIQISIKAKEVEFDHVQNSISEAAQKLDLLKKSAEQKSEEAESKSKELDSIRGTLKKLKDAMQLKERPINVELAEHETEIPSKEKELQAKEFQWNVELGELDSLIETKCEELEVKEKQYALIQMSIKEKGVELGLIQKSISEGSEKLDSLEKRVKQKSEEAEVKTKEVDSLEGILKKFDDVTQLKEDRLREMKKSYEDYRKKLDLTKENLVHCRISIDDCDKEIKSKQEKLKFVSNELELKEKRLRLVRELNEKYFNSLRKSMDQRANELDVKVKKFEDFMNQCATDLDAKESKFQDFVKELELKGDFLESQIEELDFIHMKEKAKKKEVAALRTVMECMKICNLNSELLSNKISKCIGVLEEKGHLFGSEAEHLNKRRNATLFPRDQAPPQQGNFKSPRMTKTDELWTKHPTGNVNMNFGFANRANCGFLSIVACDHNAALLAIWCRKIINSDPLEGEAFAAHVSASVAVLGSSFKHAIPVWIPREANILAHNVSQWAAGRSVLVGPSWMSVPRSLFSLFG</sequence>
<dbReference type="AlphaFoldDB" id="A0AA88CP00"/>
<proteinExistence type="predicted"/>
<keyword evidence="3" id="KW-1185">Reference proteome</keyword>